<evidence type="ECO:0000259" key="2">
    <source>
        <dbReference type="Pfam" id="PF04773"/>
    </source>
</evidence>
<evidence type="ECO:0000313" key="4">
    <source>
        <dbReference type="EMBL" id="CUP80386.1"/>
    </source>
</evidence>
<reference evidence="4 5" key="1">
    <citation type="submission" date="2015-09" db="EMBL/GenBank/DDBJ databases">
        <authorList>
            <consortium name="Pathogen Informatics"/>
        </authorList>
    </citation>
    <scope>NUCLEOTIDE SEQUENCE [LARGE SCALE GENOMIC DNA]</scope>
    <source>
        <strain evidence="4 5">2789STDY5834942</strain>
    </source>
</reference>
<dbReference type="Pfam" id="PF16344">
    <property type="entry name" value="FecR_C"/>
    <property type="match status" value="1"/>
</dbReference>
<dbReference type="GO" id="GO:0016989">
    <property type="term" value="F:sigma factor antagonist activity"/>
    <property type="evidence" value="ECO:0007669"/>
    <property type="project" value="TreeGrafter"/>
</dbReference>
<proteinExistence type="predicted"/>
<dbReference type="Gene3D" id="2.60.120.1440">
    <property type="match status" value="1"/>
</dbReference>
<feature type="domain" description="FecR protein" evidence="2">
    <location>
        <begin position="138"/>
        <end position="233"/>
    </location>
</feature>
<name>A0A174R8S2_BACUN</name>
<feature type="transmembrane region" description="Helical" evidence="1">
    <location>
        <begin position="104"/>
        <end position="124"/>
    </location>
</feature>
<evidence type="ECO:0000259" key="3">
    <source>
        <dbReference type="Pfam" id="PF16344"/>
    </source>
</evidence>
<dbReference type="PANTHER" id="PTHR30273">
    <property type="entry name" value="PERIPLASMIC SIGNAL SENSOR AND SIGMA FACTOR ACTIVATOR FECR-RELATED"/>
    <property type="match status" value="1"/>
</dbReference>
<dbReference type="Gene3D" id="3.55.50.30">
    <property type="match status" value="1"/>
</dbReference>
<accession>A0A174R8S2</accession>
<gene>
    <name evidence="4" type="ORF">ERS852554_01813</name>
</gene>
<dbReference type="EMBL" id="CZBF01000003">
    <property type="protein sequence ID" value="CUP80386.1"/>
    <property type="molecule type" value="Genomic_DNA"/>
</dbReference>
<feature type="domain" description="Protein FecR C-terminal" evidence="3">
    <location>
        <begin position="277"/>
        <end position="344"/>
    </location>
</feature>
<keyword evidence="1" id="KW-1133">Transmembrane helix</keyword>
<dbReference type="Pfam" id="PF04773">
    <property type="entry name" value="FecR"/>
    <property type="match status" value="1"/>
</dbReference>
<dbReference type="PANTHER" id="PTHR30273:SF2">
    <property type="entry name" value="PROTEIN FECR"/>
    <property type="match status" value="1"/>
</dbReference>
<dbReference type="PIRSF" id="PIRSF018266">
    <property type="entry name" value="FecR"/>
    <property type="match status" value="1"/>
</dbReference>
<dbReference type="FunFam" id="2.60.120.1440:FF:000001">
    <property type="entry name" value="Putative anti-sigma factor"/>
    <property type="match status" value="1"/>
</dbReference>
<evidence type="ECO:0000313" key="5">
    <source>
        <dbReference type="Proteomes" id="UP000095788"/>
    </source>
</evidence>
<dbReference type="Proteomes" id="UP000095788">
    <property type="component" value="Unassembled WGS sequence"/>
</dbReference>
<dbReference type="InterPro" id="IPR012373">
    <property type="entry name" value="Ferrdict_sens_TM"/>
</dbReference>
<dbReference type="AlphaFoldDB" id="A0A174R8S2"/>
<keyword evidence="1" id="KW-0472">Membrane</keyword>
<keyword evidence="1" id="KW-0812">Transmembrane</keyword>
<protein>
    <submittedName>
        <fullName evidence="4">Fe2+-dicitrate sensor, membrane component</fullName>
    </submittedName>
</protein>
<organism evidence="4 5">
    <name type="scientific">Bacteroides uniformis</name>
    <dbReference type="NCBI Taxonomy" id="820"/>
    <lineage>
        <taxon>Bacteria</taxon>
        <taxon>Pseudomonadati</taxon>
        <taxon>Bacteroidota</taxon>
        <taxon>Bacteroidia</taxon>
        <taxon>Bacteroidales</taxon>
        <taxon>Bacteroidaceae</taxon>
        <taxon>Bacteroides</taxon>
    </lineage>
</organism>
<sequence length="346" mass="39625">MFWQAYRYILQNMDKKDSHIELLDRFFRGLTSPEEDVQLKSWIKQPDFQQKFSAYYQQCWALAPDTMDKAVQNEMFTELLSQIDASSTTETKVLKTRNRFLRQIGRYAAVACIILAVGSGAYYAGVKRPADDANTEVTMSVSNGQKADIILADGTKVYINSDSRIVYDNTYNKKTRMVSLEGEAYFEVAKDKEKPFIVKANGINVQALGTSFNIRAHKDDKSVAVILISGKVKVDDGRHEAYMKPNERLVCNLTNGQFEKSELHPNASYLLWRSNELAFYGESFEEICTMLTRMYNCKFIFKNEKVKQYTYHGIIKNSSLNNVLEYISQAGGINYKIKSDNTIVIY</sequence>
<dbReference type="InterPro" id="IPR032508">
    <property type="entry name" value="FecR_C"/>
</dbReference>
<dbReference type="InterPro" id="IPR006860">
    <property type="entry name" value="FecR"/>
</dbReference>
<evidence type="ECO:0000256" key="1">
    <source>
        <dbReference type="SAM" id="Phobius"/>
    </source>
</evidence>